<comment type="caution">
    <text evidence="3">The sequence shown here is derived from an EMBL/GenBank/DDBJ whole genome shotgun (WGS) entry which is preliminary data.</text>
</comment>
<proteinExistence type="predicted"/>
<sequence length="199" mass="22069">MRFFAFLLTASLSLSVVPVSAQEDVRPPPSKPSQSRQAPRPITLDSLFERLAKAGSEREADGIASLIERRLSRSGSDTADLLFSRAAKAVEDKDYPLSVELLDRVLALEPQWAEAWYRRATVFYLLDDPVEALADLHKAVTLEPRHFGAWTALGHLFMSSDEKSQALVAYRKVLQINPQTSAVQTIVSHLAPEIDGQDL</sequence>
<feature type="repeat" description="TPR" evidence="1">
    <location>
        <begin position="113"/>
        <end position="146"/>
    </location>
</feature>
<dbReference type="Proteomes" id="UP000704176">
    <property type="component" value="Unassembled WGS sequence"/>
</dbReference>
<dbReference type="SUPFAM" id="SSF48452">
    <property type="entry name" value="TPR-like"/>
    <property type="match status" value="1"/>
</dbReference>
<dbReference type="InterPro" id="IPR019734">
    <property type="entry name" value="TPR_rpt"/>
</dbReference>
<name>A0ABS7VQF2_9HYPH</name>
<evidence type="ECO:0000256" key="1">
    <source>
        <dbReference type="PROSITE-ProRule" id="PRU00339"/>
    </source>
</evidence>
<keyword evidence="4" id="KW-1185">Reference proteome</keyword>
<accession>A0ABS7VQF2</accession>
<dbReference type="PANTHER" id="PTHR12558:SF13">
    <property type="entry name" value="CELL DIVISION CYCLE PROTEIN 27 HOMOLOG"/>
    <property type="match status" value="1"/>
</dbReference>
<organism evidence="3 4">
    <name type="scientific">Microvirga puerhi</name>
    <dbReference type="NCBI Taxonomy" id="2876078"/>
    <lineage>
        <taxon>Bacteria</taxon>
        <taxon>Pseudomonadati</taxon>
        <taxon>Pseudomonadota</taxon>
        <taxon>Alphaproteobacteria</taxon>
        <taxon>Hyphomicrobiales</taxon>
        <taxon>Methylobacteriaceae</taxon>
        <taxon>Microvirga</taxon>
    </lineage>
</organism>
<dbReference type="InterPro" id="IPR011990">
    <property type="entry name" value="TPR-like_helical_dom_sf"/>
</dbReference>
<evidence type="ECO:0000313" key="4">
    <source>
        <dbReference type="Proteomes" id="UP000704176"/>
    </source>
</evidence>
<dbReference type="RefSeq" id="WP_224313739.1">
    <property type="nucleotide sequence ID" value="NZ_JAIRBM010000009.1"/>
</dbReference>
<feature type="repeat" description="TPR" evidence="1">
    <location>
        <begin position="147"/>
        <end position="180"/>
    </location>
</feature>
<reference evidence="3 4" key="1">
    <citation type="submission" date="2021-09" db="EMBL/GenBank/DDBJ databases">
        <title>The complete genome sequence of a new microorganism.</title>
        <authorList>
            <person name="Zi Z."/>
        </authorList>
    </citation>
    <scope>NUCLEOTIDE SEQUENCE [LARGE SCALE GENOMIC DNA]</scope>
    <source>
        <strain evidence="3 4">WGZ8</strain>
    </source>
</reference>
<keyword evidence="2" id="KW-0732">Signal</keyword>
<dbReference type="Pfam" id="PF13181">
    <property type="entry name" value="TPR_8"/>
    <property type="match status" value="1"/>
</dbReference>
<feature type="signal peptide" evidence="2">
    <location>
        <begin position="1"/>
        <end position="21"/>
    </location>
</feature>
<dbReference type="PROSITE" id="PS50005">
    <property type="entry name" value="TPR"/>
    <property type="match status" value="2"/>
</dbReference>
<evidence type="ECO:0000313" key="3">
    <source>
        <dbReference type="EMBL" id="MBZ6077371.1"/>
    </source>
</evidence>
<dbReference type="Pfam" id="PF00515">
    <property type="entry name" value="TPR_1"/>
    <property type="match status" value="1"/>
</dbReference>
<gene>
    <name evidence="3" type="ORF">K9B37_13910</name>
</gene>
<dbReference type="PANTHER" id="PTHR12558">
    <property type="entry name" value="CELL DIVISION CYCLE 16,23,27"/>
    <property type="match status" value="1"/>
</dbReference>
<protein>
    <submittedName>
        <fullName evidence="3">Tetratricopeptide repeat protein</fullName>
    </submittedName>
</protein>
<dbReference type="Gene3D" id="1.25.40.10">
    <property type="entry name" value="Tetratricopeptide repeat domain"/>
    <property type="match status" value="1"/>
</dbReference>
<dbReference type="SMART" id="SM00028">
    <property type="entry name" value="TPR"/>
    <property type="match status" value="3"/>
</dbReference>
<dbReference type="EMBL" id="JAIRBM010000009">
    <property type="protein sequence ID" value="MBZ6077371.1"/>
    <property type="molecule type" value="Genomic_DNA"/>
</dbReference>
<evidence type="ECO:0000256" key="2">
    <source>
        <dbReference type="SAM" id="SignalP"/>
    </source>
</evidence>
<feature type="chain" id="PRO_5045286010" evidence="2">
    <location>
        <begin position="22"/>
        <end position="199"/>
    </location>
</feature>
<keyword evidence="1" id="KW-0802">TPR repeat</keyword>